<evidence type="ECO:0000313" key="1">
    <source>
        <dbReference type="EMBL" id="ATF92423.1"/>
    </source>
</evidence>
<dbReference type="Proteomes" id="UP000217979">
    <property type="component" value="Chromosome"/>
</dbReference>
<dbReference type="EMBL" id="CP023525">
    <property type="protein sequence ID" value="ATF92423.1"/>
    <property type="molecule type" value="Genomic_DNA"/>
</dbReference>
<evidence type="ECO:0008006" key="3">
    <source>
        <dbReference type="Google" id="ProtNLM"/>
    </source>
</evidence>
<dbReference type="AlphaFoldDB" id="A0A291DXH6"/>
<accession>A0A291DXH6</accession>
<protein>
    <recommendedName>
        <fullName evidence="3">Phage tail fibre repeat</fullName>
    </recommendedName>
</protein>
<reference evidence="1 2" key="1">
    <citation type="submission" date="2017-09" db="EMBL/GenBank/DDBJ databases">
        <title>FDA dAtabase for Regulatory Grade micrObial Sequences (FDA-ARGOS): Supporting development and validation of Infectious Disease Dx tests.</title>
        <authorList>
            <person name="Minogue T."/>
            <person name="Wolcott M."/>
            <person name="Wasieloski L."/>
            <person name="Aguilar W."/>
            <person name="Moore D."/>
            <person name="Tallon L."/>
            <person name="Sadzewicz L."/>
            <person name="Ott S."/>
            <person name="Zhao X."/>
            <person name="Nagaraj S."/>
            <person name="Vavikolanu K."/>
            <person name="Aluvathingal J."/>
            <person name="Nadendla S."/>
            <person name="Sichtig H."/>
        </authorList>
    </citation>
    <scope>NUCLEOTIDE SEQUENCE [LARGE SCALE GENOMIC DNA]</scope>
    <source>
        <strain evidence="1 2">FDAARGOS_392</strain>
    </source>
</reference>
<proteinExistence type="predicted"/>
<evidence type="ECO:0000313" key="2">
    <source>
        <dbReference type="Proteomes" id="UP000217979"/>
    </source>
</evidence>
<organism evidence="1 2">
    <name type="scientific">Cedecea neteri</name>
    <dbReference type="NCBI Taxonomy" id="158822"/>
    <lineage>
        <taxon>Bacteria</taxon>
        <taxon>Pseudomonadati</taxon>
        <taxon>Pseudomonadota</taxon>
        <taxon>Gammaproteobacteria</taxon>
        <taxon>Enterobacterales</taxon>
        <taxon>Enterobacteriaceae</taxon>
        <taxon>Cedecea</taxon>
    </lineage>
</organism>
<gene>
    <name evidence="1" type="ORF">CO704_10165</name>
</gene>
<sequence>MKPLIDPIGTADGLFHGKNTQTGELATIVTPKYANDNQAAMLSTQREILTILTAAGIKPNEATNDQFLTALKKVFLTTDDTRLNNLLHSDKNLSDVKDKAAARTSLELKGAAVLDVGKVAGTVAAGDDARITGALQKGNNLSEIAAAGVPAQTAARANLGLKTGAVHDVQPTPTDATPETLLKMGSFGIGTPIRIDSIGAHKTVWDWCNDQVTGAYYFPNLVPNLACHVIYLFRDTSQDRTWLYFGVRTDTASPSFDITMGHAGHITSGIGK</sequence>
<name>A0A291DXH6_9ENTR</name>
<dbReference type="RefSeq" id="WP_096754004.1">
    <property type="nucleotide sequence ID" value="NZ_CP023525.1"/>
</dbReference>